<dbReference type="AlphaFoldDB" id="A0A9W7DM41"/>
<reference evidence="3" key="1">
    <citation type="journal article" date="2023" name="Commun. Biol.">
        <title>Genome analysis of Parmales, the sister group of diatoms, reveals the evolutionary specialization of diatoms from phago-mixotrophs to photoautotrophs.</title>
        <authorList>
            <person name="Ban H."/>
            <person name="Sato S."/>
            <person name="Yoshikawa S."/>
            <person name="Yamada K."/>
            <person name="Nakamura Y."/>
            <person name="Ichinomiya M."/>
            <person name="Sato N."/>
            <person name="Blanc-Mathieu R."/>
            <person name="Endo H."/>
            <person name="Kuwata A."/>
            <person name="Ogata H."/>
        </authorList>
    </citation>
    <scope>NUCLEOTIDE SEQUENCE [LARGE SCALE GENOMIC DNA]</scope>
    <source>
        <strain evidence="3">NIES 3699</strain>
    </source>
</reference>
<organism evidence="2 3">
    <name type="scientific">Triparma verrucosa</name>
    <dbReference type="NCBI Taxonomy" id="1606542"/>
    <lineage>
        <taxon>Eukaryota</taxon>
        <taxon>Sar</taxon>
        <taxon>Stramenopiles</taxon>
        <taxon>Ochrophyta</taxon>
        <taxon>Bolidophyceae</taxon>
        <taxon>Parmales</taxon>
        <taxon>Triparmaceae</taxon>
        <taxon>Triparma</taxon>
    </lineage>
</organism>
<proteinExistence type="predicted"/>
<feature type="compositionally biased region" description="Gly residues" evidence="1">
    <location>
        <begin position="225"/>
        <end position="234"/>
    </location>
</feature>
<keyword evidence="3" id="KW-1185">Reference proteome</keyword>
<gene>
    <name evidence="2" type="ORF">TrVE_jg14495</name>
</gene>
<evidence type="ECO:0000313" key="3">
    <source>
        <dbReference type="Proteomes" id="UP001165160"/>
    </source>
</evidence>
<comment type="caution">
    <text evidence="2">The sequence shown here is derived from an EMBL/GenBank/DDBJ whole genome shotgun (WGS) entry which is preliminary data.</text>
</comment>
<feature type="compositionally biased region" description="Gly residues" evidence="1">
    <location>
        <begin position="55"/>
        <end position="65"/>
    </location>
</feature>
<evidence type="ECO:0000256" key="1">
    <source>
        <dbReference type="SAM" id="MobiDB-lite"/>
    </source>
</evidence>
<feature type="compositionally biased region" description="Basic and acidic residues" evidence="1">
    <location>
        <begin position="235"/>
        <end position="264"/>
    </location>
</feature>
<protein>
    <submittedName>
        <fullName evidence="2">Uncharacterized protein</fullName>
    </submittedName>
</protein>
<feature type="compositionally biased region" description="Acidic residues" evidence="1">
    <location>
        <begin position="160"/>
        <end position="170"/>
    </location>
</feature>
<feature type="compositionally biased region" description="Basic and acidic residues" evidence="1">
    <location>
        <begin position="66"/>
        <end position="76"/>
    </location>
</feature>
<feature type="compositionally biased region" description="Basic and acidic residues" evidence="1">
    <location>
        <begin position="90"/>
        <end position="107"/>
    </location>
</feature>
<feature type="compositionally biased region" description="Basic residues" evidence="1">
    <location>
        <begin position="108"/>
        <end position="123"/>
    </location>
</feature>
<feature type="compositionally biased region" description="Basic and acidic residues" evidence="1">
    <location>
        <begin position="130"/>
        <end position="139"/>
    </location>
</feature>
<feature type="region of interest" description="Disordered" evidence="1">
    <location>
        <begin position="21"/>
        <end position="172"/>
    </location>
</feature>
<feature type="region of interest" description="Disordered" evidence="1">
    <location>
        <begin position="210"/>
        <end position="286"/>
    </location>
</feature>
<dbReference type="EMBL" id="BRXX01000585">
    <property type="protein sequence ID" value="GMH48679.1"/>
    <property type="molecule type" value="Genomic_DNA"/>
</dbReference>
<sequence>MDDKVVEADAPVKNDDIAAMYKEEMMDAPAPSTVPPSKGGEKEEGGEEGGAVEAGDGGDGGGGERGGLEVAEKDETAVEGLEDLLPTVTETERKEGTGEEKKEEKEKVSKKKKEKVSKKKKVGGGRGAKGKGEGGEGKGKGRGGTGRQRSPTPKAVAAAEGEDGMVEEKEEEKCTVTCVALTSRTQTQCKRPPLAGGIYCKVHQEAANKSENGIKNFDPNATKKGVGGGGGGGAKDAKDATKDGKDGKDGKKGKGGSDKKKTGGKDAAPPPQTSGGKDERPVPTLAVYSFPEPPKPTVILKQPFNKWLGMKVQLEAGSYKGLVGRITKIYGGIKDEYTRESGLIHADVFCEITMGDDEVDEDGKTKKKNQYMTKVTTTRRAKELTPIIKNERGRGMRKVKKTRKIEVVEEEIAPPEDMQPKRIKISGLGTGKKKGLPGWEDPEPGVSPYANKFIRVGEKFQCNVPTMKRFNSQAEYTGERNTLGGNVKAHWKSAFKRNEIDREEKEDKNYKGGQIWDPKWGGEETKSLFEGYSTSELDEVMKVYREEKEKEEGGGDDTMRRAISRYNDERYFKGFVEVFEGRTGIMKAEGGEEAGGAGGETEKKRKRMGMLGAKDFAKAKKAVRCSEAGVAKFKEWQKEKF</sequence>
<evidence type="ECO:0000313" key="2">
    <source>
        <dbReference type="EMBL" id="GMH48679.1"/>
    </source>
</evidence>
<name>A0A9W7DM41_9STRA</name>
<feature type="region of interest" description="Disordered" evidence="1">
    <location>
        <begin position="421"/>
        <end position="443"/>
    </location>
</feature>
<accession>A0A9W7DM41</accession>
<dbReference type="Proteomes" id="UP001165160">
    <property type="component" value="Unassembled WGS sequence"/>
</dbReference>